<evidence type="ECO:0000256" key="3">
    <source>
        <dbReference type="ARBA" id="ARBA00022692"/>
    </source>
</evidence>
<feature type="domain" description="Transmembrane protein 135 N-terminal" evidence="7">
    <location>
        <begin position="53"/>
        <end position="107"/>
    </location>
</feature>
<reference evidence="8" key="1">
    <citation type="submission" date="2020-08" db="EMBL/GenBank/DDBJ databases">
        <title>Multicomponent nature underlies the extraordinary mechanical properties of spider dragline silk.</title>
        <authorList>
            <person name="Kono N."/>
            <person name="Nakamura H."/>
            <person name="Mori M."/>
            <person name="Yoshida Y."/>
            <person name="Ohtoshi R."/>
            <person name="Malay A.D."/>
            <person name="Moran D.A.P."/>
            <person name="Tomita M."/>
            <person name="Numata K."/>
            <person name="Arakawa K."/>
        </authorList>
    </citation>
    <scope>NUCLEOTIDE SEQUENCE</scope>
</reference>
<keyword evidence="9" id="KW-1185">Reference proteome</keyword>
<dbReference type="GO" id="GO:0012505">
    <property type="term" value="C:endomembrane system"/>
    <property type="evidence" value="ECO:0007669"/>
    <property type="project" value="UniProtKB-SubCell"/>
</dbReference>
<dbReference type="InterPro" id="IPR031926">
    <property type="entry name" value="TMEM135_N"/>
</dbReference>
<comment type="caution">
    <text evidence="8">The sequence shown here is derived from an EMBL/GenBank/DDBJ whole genome shotgun (WGS) entry which is preliminary data.</text>
</comment>
<sequence length="301" mass="33983">MLKRVDLFAIRDFTTVLQREKTSITSRAFARSWNIGWDQDILDKPREEVVAELSVRITGKFYYLNCSFFPGFVAGLLSILIETESRRSPLTLYVISTATEIIFRMAVVRKMVKPIPNFDIFIFSATMALYFYIIKKHGYGKEFVSSALRFLFGKDEAIKSIKGKKPSSILNSLVNTNVHVREGLLDNAVSNIVPQCNKTQHLLPKIIFSSIKHASCPHSSSCLLYCLQGFLRPFLTGYLISFGFRCLSDGKQLMINPSLVLDLLIEKKSLNLGLFLGGFGGTYRKKSLLQIRAWVTVGTIV</sequence>
<dbReference type="Pfam" id="PF15982">
    <property type="entry name" value="TMEM135_C_rich"/>
    <property type="match status" value="1"/>
</dbReference>
<keyword evidence="4 6" id="KW-1133">Transmembrane helix</keyword>
<dbReference type="InterPro" id="IPR026749">
    <property type="entry name" value="Tmem135"/>
</dbReference>
<protein>
    <submittedName>
        <fullName evidence="8">Transmembrane protein 135</fullName>
    </submittedName>
</protein>
<dbReference type="OrthoDB" id="291792at2759"/>
<name>A0A8X6WNM1_9ARAC</name>
<dbReference type="PANTHER" id="PTHR12459">
    <property type="entry name" value="TRANSMEMBRANE PROTEIN 135-RELATED"/>
    <property type="match status" value="1"/>
</dbReference>
<evidence type="ECO:0000256" key="4">
    <source>
        <dbReference type="ARBA" id="ARBA00022989"/>
    </source>
</evidence>
<keyword evidence="3 6" id="KW-0812">Transmembrane</keyword>
<evidence type="ECO:0000256" key="6">
    <source>
        <dbReference type="SAM" id="Phobius"/>
    </source>
</evidence>
<feature type="transmembrane region" description="Helical" evidence="6">
    <location>
        <begin position="114"/>
        <end position="133"/>
    </location>
</feature>
<comment type="similarity">
    <text evidence="2">Belongs to the TMEM135 family.</text>
</comment>
<dbReference type="Proteomes" id="UP000886998">
    <property type="component" value="Unassembled WGS sequence"/>
</dbReference>
<evidence type="ECO:0000256" key="1">
    <source>
        <dbReference type="ARBA" id="ARBA00004127"/>
    </source>
</evidence>
<comment type="subcellular location">
    <subcellularLocation>
        <location evidence="1">Endomembrane system</location>
        <topology evidence="1">Multi-pass membrane protein</topology>
    </subcellularLocation>
</comment>
<keyword evidence="5 6" id="KW-0472">Membrane</keyword>
<dbReference type="AlphaFoldDB" id="A0A8X6WNM1"/>
<feature type="transmembrane region" description="Helical" evidence="6">
    <location>
        <begin position="90"/>
        <end position="108"/>
    </location>
</feature>
<dbReference type="PANTHER" id="PTHR12459:SF15">
    <property type="entry name" value="TRANSMEMBRANE PROTEIN 135"/>
    <property type="match status" value="1"/>
</dbReference>
<evidence type="ECO:0000259" key="7">
    <source>
        <dbReference type="Pfam" id="PF15982"/>
    </source>
</evidence>
<proteinExistence type="inferred from homology"/>
<gene>
    <name evidence="8" type="primary">TMEM135_1</name>
    <name evidence="8" type="ORF">TNIN_19171</name>
</gene>
<evidence type="ECO:0000256" key="5">
    <source>
        <dbReference type="ARBA" id="ARBA00023136"/>
    </source>
</evidence>
<organism evidence="8 9">
    <name type="scientific">Trichonephila inaurata madagascariensis</name>
    <dbReference type="NCBI Taxonomy" id="2747483"/>
    <lineage>
        <taxon>Eukaryota</taxon>
        <taxon>Metazoa</taxon>
        <taxon>Ecdysozoa</taxon>
        <taxon>Arthropoda</taxon>
        <taxon>Chelicerata</taxon>
        <taxon>Arachnida</taxon>
        <taxon>Araneae</taxon>
        <taxon>Araneomorphae</taxon>
        <taxon>Entelegynae</taxon>
        <taxon>Araneoidea</taxon>
        <taxon>Nephilidae</taxon>
        <taxon>Trichonephila</taxon>
        <taxon>Trichonephila inaurata</taxon>
    </lineage>
</organism>
<accession>A0A8X6WNM1</accession>
<dbReference type="EMBL" id="BMAV01000455">
    <property type="protein sequence ID" value="GFY37752.1"/>
    <property type="molecule type" value="Genomic_DNA"/>
</dbReference>
<evidence type="ECO:0000256" key="2">
    <source>
        <dbReference type="ARBA" id="ARBA00008924"/>
    </source>
</evidence>
<evidence type="ECO:0000313" key="9">
    <source>
        <dbReference type="Proteomes" id="UP000886998"/>
    </source>
</evidence>
<evidence type="ECO:0000313" key="8">
    <source>
        <dbReference type="EMBL" id="GFY37752.1"/>
    </source>
</evidence>
<feature type="transmembrane region" description="Helical" evidence="6">
    <location>
        <begin position="61"/>
        <end position="81"/>
    </location>
</feature>